<gene>
    <name evidence="6" type="ORF">GKC39_00645</name>
</gene>
<dbReference type="InterPro" id="IPR036634">
    <property type="entry name" value="PRD_sf"/>
</dbReference>
<keyword evidence="4" id="KW-0010">Activator</keyword>
<dbReference type="InterPro" id="IPR013196">
    <property type="entry name" value="HTH_11"/>
</dbReference>
<dbReference type="InterPro" id="IPR013011">
    <property type="entry name" value="PTS_EIIB_2"/>
</dbReference>
<comment type="caution">
    <text evidence="6">The sequence shown here is derived from an EMBL/GenBank/DDBJ whole genome shotgun (WGS) entry which is preliminary data.</text>
</comment>
<dbReference type="CDD" id="cd05568">
    <property type="entry name" value="PTS_IIB_bgl_like"/>
    <property type="match status" value="1"/>
</dbReference>
<dbReference type="EMBL" id="WKKV01000001">
    <property type="protein sequence ID" value="MSE00569.1"/>
    <property type="molecule type" value="Genomic_DNA"/>
</dbReference>
<dbReference type="Gene3D" id="3.40.930.10">
    <property type="entry name" value="Mannitol-specific EII, Chain A"/>
    <property type="match status" value="1"/>
</dbReference>
<reference evidence="6" key="1">
    <citation type="submission" date="2019-11" db="EMBL/GenBank/DDBJ databases">
        <title>Draft Genome Sequence of Plant Growth-Promoting Rhizosphere-Associated Bacteria.</title>
        <authorList>
            <person name="Vasilyev I.Y."/>
            <person name="Radchenko V."/>
            <person name="Ilnitskaya E.V."/>
        </authorList>
    </citation>
    <scope>NUCLEOTIDE SEQUENCE</scope>
    <source>
        <strain evidence="6">VRA_517_n</strain>
    </source>
</reference>
<dbReference type="InterPro" id="IPR050661">
    <property type="entry name" value="BglG_antiterminators"/>
</dbReference>
<evidence type="ECO:0000313" key="6">
    <source>
        <dbReference type="EMBL" id="MSE00569.1"/>
    </source>
</evidence>
<dbReference type="Gene3D" id="3.40.50.2300">
    <property type="match status" value="1"/>
</dbReference>
<dbReference type="PANTHER" id="PTHR30185">
    <property type="entry name" value="CRYPTIC BETA-GLUCOSIDE BGL OPERON ANTITERMINATOR"/>
    <property type="match status" value="1"/>
</dbReference>
<dbReference type="Gene3D" id="1.10.10.10">
    <property type="entry name" value="Winged helix-like DNA-binding domain superfamily/Winged helix DNA-binding domain"/>
    <property type="match status" value="1"/>
</dbReference>
<dbReference type="AlphaFoldDB" id="A0A6A8LFP9"/>
<dbReference type="PROSITE" id="PS51094">
    <property type="entry name" value="PTS_EIIA_TYPE_2"/>
    <property type="match status" value="1"/>
</dbReference>
<keyword evidence="5" id="KW-0804">Transcription</keyword>
<accession>A0A6A8LFP9</accession>
<sequence>MLHGRLRELLRLLLAAETPVTSSVIAANVKVTTRTVRNDIKELQTIVEKHGASIQSVRGSGYKLLIRNEQPFKNWLQDNFQQNSTVPIFPDERIDYLMKRMLLADGYLKLDDLAEELFISKSTLQSDLKEVKKRLRPYDIILETRPNYGFKLRGEELRLRYCMAEYLVDDREPEPDLLSEKAGILPKDDIHVIRTAIMKQVRNHKIPLSFFGLNNLIIHIAIACKRIRTENYVSLIPEDLHDIKLETEYQSAEAIVKELESALSVTFPEQETAYIAIHLLGTKRMTQSQMEGKELTRLIDGETSRLTEAMIEAIERELKLGITDDNELKAGLALHIKPAINRNRYGMNLRNPMLSAIKENYPLAFEAGVIAGIVIKEQTGIDIHENEIGYLALHFGAAIERRKTERPPKRCLIVCASGAGSAQLLREKLRSRFAKRLEIVGTADYCSLDQLSFESIDFVVSTVPIKKDLPVPVLKVHTLLGGGDFTKIDAMLEENREQLNFLKPELVFLQQDLETKEDVIRFLGQQVAEAGLASDSLTDSIFEREAISPTSFGNLTAIPHPLVPQTDTTFWAVCTLKKPIDWADKRVQFVCLLCVEKESKADLQHMYKWLGGMLDDPAAVSRLLKCTTYQEVLRVFRDKRSEKDRDTPFFR</sequence>
<dbReference type="InterPro" id="IPR011608">
    <property type="entry name" value="PRD"/>
</dbReference>
<keyword evidence="3" id="KW-0805">Transcription regulation</keyword>
<evidence type="ECO:0000256" key="3">
    <source>
        <dbReference type="ARBA" id="ARBA00023015"/>
    </source>
</evidence>
<dbReference type="Gene3D" id="1.10.1790.10">
    <property type="entry name" value="PRD domain"/>
    <property type="match status" value="2"/>
</dbReference>
<dbReference type="Pfam" id="PF00874">
    <property type="entry name" value="PRD"/>
    <property type="match status" value="2"/>
</dbReference>
<dbReference type="InterPro" id="IPR016152">
    <property type="entry name" value="PTrfase/Anion_transptr"/>
</dbReference>
<protein>
    <submittedName>
        <fullName evidence="6">PRD domain-containing protein</fullName>
    </submittedName>
</protein>
<keyword evidence="1" id="KW-0808">Transferase</keyword>
<proteinExistence type="predicted"/>
<dbReference type="InterPro" id="IPR007737">
    <property type="entry name" value="Mga_HTH"/>
</dbReference>
<dbReference type="InterPro" id="IPR036388">
    <property type="entry name" value="WH-like_DNA-bd_sf"/>
</dbReference>
<dbReference type="SUPFAM" id="SSF52794">
    <property type="entry name" value="PTS system IIB component-like"/>
    <property type="match status" value="1"/>
</dbReference>
<evidence type="ECO:0000256" key="4">
    <source>
        <dbReference type="ARBA" id="ARBA00023159"/>
    </source>
</evidence>
<evidence type="ECO:0000256" key="2">
    <source>
        <dbReference type="ARBA" id="ARBA00022737"/>
    </source>
</evidence>
<name>A0A6A8LFP9_BACVE</name>
<organism evidence="6">
    <name type="scientific">Bacillus velezensis</name>
    <dbReference type="NCBI Taxonomy" id="492670"/>
    <lineage>
        <taxon>Bacteria</taxon>
        <taxon>Bacillati</taxon>
        <taxon>Bacillota</taxon>
        <taxon>Bacilli</taxon>
        <taxon>Bacillales</taxon>
        <taxon>Bacillaceae</taxon>
        <taxon>Bacillus</taxon>
        <taxon>Bacillus amyloliquefaciens group</taxon>
    </lineage>
</organism>
<dbReference type="Pfam" id="PF08279">
    <property type="entry name" value="HTH_11"/>
    <property type="match status" value="1"/>
</dbReference>
<evidence type="ECO:0000256" key="1">
    <source>
        <dbReference type="ARBA" id="ARBA00022679"/>
    </source>
</evidence>
<dbReference type="SUPFAM" id="SSF46785">
    <property type="entry name" value="Winged helix' DNA-binding domain"/>
    <property type="match status" value="1"/>
</dbReference>
<dbReference type="InterPro" id="IPR036390">
    <property type="entry name" value="WH_DNA-bd_sf"/>
</dbReference>
<dbReference type="PROSITE" id="PS51372">
    <property type="entry name" value="PRD_2"/>
    <property type="match status" value="2"/>
</dbReference>
<dbReference type="Pfam" id="PF00359">
    <property type="entry name" value="PTS_EIIA_2"/>
    <property type="match status" value="1"/>
</dbReference>
<dbReference type="GO" id="GO:0006355">
    <property type="term" value="P:regulation of DNA-templated transcription"/>
    <property type="evidence" value="ECO:0007669"/>
    <property type="project" value="InterPro"/>
</dbReference>
<dbReference type="SUPFAM" id="SSF55804">
    <property type="entry name" value="Phoshotransferase/anion transport protein"/>
    <property type="match status" value="1"/>
</dbReference>
<evidence type="ECO:0000256" key="5">
    <source>
        <dbReference type="ARBA" id="ARBA00023163"/>
    </source>
</evidence>
<dbReference type="InterPro" id="IPR002178">
    <property type="entry name" value="PTS_EIIA_type-2_dom"/>
</dbReference>
<dbReference type="Pfam" id="PF05043">
    <property type="entry name" value="Mga"/>
    <property type="match status" value="1"/>
</dbReference>
<dbReference type="PROSITE" id="PS51099">
    <property type="entry name" value="PTS_EIIB_TYPE_2"/>
    <property type="match status" value="1"/>
</dbReference>
<dbReference type="CDD" id="cd00211">
    <property type="entry name" value="PTS_IIA_fru"/>
    <property type="match status" value="1"/>
</dbReference>
<dbReference type="RefSeq" id="WP_003150860.1">
    <property type="nucleotide sequence ID" value="NZ_AP028932.1"/>
</dbReference>
<keyword evidence="2" id="KW-0677">Repeat</keyword>
<dbReference type="InterPro" id="IPR036095">
    <property type="entry name" value="PTS_EIIB-like_sf"/>
</dbReference>
<dbReference type="GO" id="GO:0009401">
    <property type="term" value="P:phosphoenolpyruvate-dependent sugar phosphotransferase system"/>
    <property type="evidence" value="ECO:0007669"/>
    <property type="project" value="InterPro"/>
</dbReference>
<dbReference type="PANTHER" id="PTHR30185:SF13">
    <property type="entry name" value="LICABCH OPERON REGULATOR-RELATED"/>
    <property type="match status" value="1"/>
</dbReference>
<dbReference type="GO" id="GO:0008982">
    <property type="term" value="F:protein-N(PI)-phosphohistidine-sugar phosphotransferase activity"/>
    <property type="evidence" value="ECO:0007669"/>
    <property type="project" value="InterPro"/>
</dbReference>
<dbReference type="SUPFAM" id="SSF63520">
    <property type="entry name" value="PTS-regulatory domain, PRD"/>
    <property type="match status" value="2"/>
</dbReference>